<dbReference type="NCBIfam" id="NF002367">
    <property type="entry name" value="PRK01346.1-4"/>
    <property type="match status" value="1"/>
</dbReference>
<dbReference type="RefSeq" id="WP_345412732.1">
    <property type="nucleotide sequence ID" value="NZ_BAABGT010000012.1"/>
</dbReference>
<feature type="binding site" evidence="3">
    <location>
        <begin position="124"/>
        <end position="125"/>
    </location>
    <ligand>
        <name>acetyl-CoA</name>
        <dbReference type="ChEBI" id="CHEBI:57288"/>
    </ligand>
</feature>
<evidence type="ECO:0000256" key="2">
    <source>
        <dbReference type="ARBA" id="ARBA00023315"/>
    </source>
</evidence>
<dbReference type="SUPFAM" id="SSF55718">
    <property type="entry name" value="SCP-like"/>
    <property type="match status" value="1"/>
</dbReference>
<reference evidence="7" key="1">
    <citation type="journal article" date="2019" name="Int. J. Syst. Evol. Microbiol.">
        <title>The Global Catalogue of Microorganisms (GCM) 10K type strain sequencing project: providing services to taxonomists for standard genome sequencing and annotation.</title>
        <authorList>
            <consortium name="The Broad Institute Genomics Platform"/>
            <consortium name="The Broad Institute Genome Sequencing Center for Infectious Disease"/>
            <person name="Wu L."/>
            <person name="Ma J."/>
        </authorList>
    </citation>
    <scope>NUCLEOTIDE SEQUENCE [LARGE SCALE GENOMIC DNA]</scope>
    <source>
        <strain evidence="7">JCM 17906</strain>
    </source>
</reference>
<dbReference type="EMBL" id="BAABGT010000012">
    <property type="protein sequence ID" value="GAA4538224.1"/>
    <property type="molecule type" value="Genomic_DNA"/>
</dbReference>
<dbReference type="SUPFAM" id="SSF55729">
    <property type="entry name" value="Acyl-CoA N-acyltransferases (Nat)"/>
    <property type="match status" value="1"/>
</dbReference>
<dbReference type="PANTHER" id="PTHR37817">
    <property type="entry name" value="N-ACETYLTRANSFERASE EIS"/>
    <property type="match status" value="1"/>
</dbReference>
<dbReference type="Pfam" id="PF13527">
    <property type="entry name" value="Acetyltransf_9"/>
    <property type="match status" value="1"/>
</dbReference>
<feature type="active site" description="Proton acceptor; via carboxylate" evidence="3">
    <location>
        <position position="408"/>
    </location>
</feature>
<dbReference type="Proteomes" id="UP001501598">
    <property type="component" value="Unassembled WGS sequence"/>
</dbReference>
<feature type="domain" description="Enhanced intracellular survival protein" evidence="4">
    <location>
        <begin position="308"/>
        <end position="403"/>
    </location>
</feature>
<dbReference type="InterPro" id="IPR051554">
    <property type="entry name" value="Acetyltransferase_Eis"/>
</dbReference>
<gene>
    <name evidence="6" type="ORF">GCM10023175_07890</name>
</gene>
<dbReference type="InterPro" id="IPR022902">
    <property type="entry name" value="NAcTrfase_Eis"/>
</dbReference>
<dbReference type="Pfam" id="PF17668">
    <property type="entry name" value="Acetyltransf_17"/>
    <property type="match status" value="1"/>
</dbReference>
<evidence type="ECO:0000313" key="7">
    <source>
        <dbReference type="Proteomes" id="UP001501598"/>
    </source>
</evidence>
<dbReference type="Gene3D" id="3.40.630.30">
    <property type="match status" value="2"/>
</dbReference>
<comment type="caution">
    <text evidence="6">The sequence shown here is derived from an EMBL/GenBank/DDBJ whole genome shotgun (WGS) entry which is preliminary data.</text>
</comment>
<comment type="similarity">
    <text evidence="3">Belongs to the acetyltransferase Eis family.</text>
</comment>
<evidence type="ECO:0000256" key="1">
    <source>
        <dbReference type="ARBA" id="ARBA00022679"/>
    </source>
</evidence>
<dbReference type="InterPro" id="IPR025559">
    <property type="entry name" value="Eis_dom"/>
</dbReference>
<evidence type="ECO:0000259" key="5">
    <source>
        <dbReference type="Pfam" id="PF17668"/>
    </source>
</evidence>
<feature type="active site" description="Proton donor" evidence="3">
    <location>
        <position position="129"/>
    </location>
</feature>
<organism evidence="6 7">
    <name type="scientific">Pseudonocardia xishanensis</name>
    <dbReference type="NCBI Taxonomy" id="630995"/>
    <lineage>
        <taxon>Bacteria</taxon>
        <taxon>Bacillati</taxon>
        <taxon>Actinomycetota</taxon>
        <taxon>Actinomycetes</taxon>
        <taxon>Pseudonocardiales</taxon>
        <taxon>Pseudonocardiaceae</taxon>
        <taxon>Pseudonocardia</taxon>
    </lineage>
</organism>
<name>A0ABP8RHG1_9PSEU</name>
<evidence type="ECO:0000256" key="3">
    <source>
        <dbReference type="HAMAP-Rule" id="MF_01812"/>
    </source>
</evidence>
<dbReference type="InterPro" id="IPR036527">
    <property type="entry name" value="SCP2_sterol-bd_dom_sf"/>
</dbReference>
<dbReference type="Pfam" id="PF13530">
    <property type="entry name" value="SCP2_2"/>
    <property type="match status" value="1"/>
</dbReference>
<dbReference type="PANTHER" id="PTHR37817:SF1">
    <property type="entry name" value="N-ACETYLTRANSFERASE EIS"/>
    <property type="match status" value="1"/>
</dbReference>
<keyword evidence="7" id="KW-1185">Reference proteome</keyword>
<accession>A0ABP8RHG1</accession>
<feature type="binding site" evidence="3">
    <location>
        <begin position="96"/>
        <end position="101"/>
    </location>
    <ligand>
        <name>acetyl-CoA</name>
        <dbReference type="ChEBI" id="CHEBI:57288"/>
    </ligand>
</feature>
<sequence length="408" mass="42781">MTPSTITPQVRVLDAGELRASHTLFGHSLHAGPVDDERWSRTTALYEPGRTLGVDGDGGVLAGTAMSFGSRLTVPGGGSVPMAAVTRVGVRADHTRRGLLRALMTAQLRDTAERGEVAATLRATEARIYGRFGYGVASRGRDLTVQPGATFRPDAPTTGGRVRMVTVDEATTLLPALAAGLRSRSARPGAIERTPGWWELSLHRPAADAARGLAVHTGPDGDDGFATWTVTHQGPGFAANELRVGDLHAASPAAEADLWRFLTGVDLVSTVSAPLRPLDDPLDLLLTDPRACSTSSLSDETWLRLVDVPAALAARSWGDAAPVRIGVRDALLPANDGVHVAGDKGATDPAGPAELECDVSGLAMAYLGDRRPSELVASGWWTAHDPAAVARADTLFATTVSPWSGTFF</sequence>
<feature type="domain" description="Eis-like acetyltransferase" evidence="5">
    <location>
        <begin position="189"/>
        <end position="296"/>
    </location>
</feature>
<dbReference type="InterPro" id="IPR041380">
    <property type="entry name" value="Acetyltransf_17"/>
</dbReference>
<protein>
    <submittedName>
        <fullName evidence="6">GNAT family N-acetyltransferase</fullName>
    </submittedName>
</protein>
<keyword evidence="1 3" id="KW-0808">Transferase</keyword>
<dbReference type="InterPro" id="IPR016181">
    <property type="entry name" value="Acyl_CoA_acyltransferase"/>
</dbReference>
<feature type="binding site" evidence="3">
    <location>
        <begin position="88"/>
        <end position="90"/>
    </location>
    <ligand>
        <name>acetyl-CoA</name>
        <dbReference type="ChEBI" id="CHEBI:57288"/>
    </ligand>
</feature>
<evidence type="ECO:0000259" key="4">
    <source>
        <dbReference type="Pfam" id="PF13530"/>
    </source>
</evidence>
<evidence type="ECO:0000313" key="6">
    <source>
        <dbReference type="EMBL" id="GAA4538224.1"/>
    </source>
</evidence>
<keyword evidence="2 3" id="KW-0012">Acyltransferase</keyword>
<comment type="subunit">
    <text evidence="3">Homohexamer; trimer of dimers.</text>
</comment>
<dbReference type="Gene3D" id="3.30.1050.10">
    <property type="entry name" value="SCP2 sterol-binding domain"/>
    <property type="match status" value="1"/>
</dbReference>
<dbReference type="HAMAP" id="MF_01812">
    <property type="entry name" value="Eis"/>
    <property type="match status" value="1"/>
</dbReference>
<proteinExistence type="inferred from homology"/>